<proteinExistence type="predicted"/>
<protein>
    <submittedName>
        <fullName evidence="1">Unnamed protein product</fullName>
    </submittedName>
</protein>
<dbReference type="EMBL" id="BSXT01002701">
    <property type="protein sequence ID" value="GMF50472.1"/>
    <property type="molecule type" value="Genomic_DNA"/>
</dbReference>
<dbReference type="Proteomes" id="UP001165121">
    <property type="component" value="Unassembled WGS sequence"/>
</dbReference>
<gene>
    <name evidence="1" type="ORF">Pfra01_002015900</name>
</gene>
<sequence>MALRIVLVLDSSSTHLDLVHWRSTRLGNFAAGATAERNPDVAVFKPFQGNVKDALQAKLLSTADTTLSKKDAIQIACSVYQSAIIDRPDSAISEFRCTGLFPPSFIKIAQRCSVYYNGGASRNIGTEAWLKRQREHVQQEARVEILTLPAPDSTSKKARVTVDIAGELVCNEVTV</sequence>
<accession>A0A9W6Y2Q0</accession>
<evidence type="ECO:0000313" key="2">
    <source>
        <dbReference type="Proteomes" id="UP001165121"/>
    </source>
</evidence>
<comment type="caution">
    <text evidence="1">The sequence shown here is derived from an EMBL/GenBank/DDBJ whole genome shotgun (WGS) entry which is preliminary data.</text>
</comment>
<reference evidence="1" key="1">
    <citation type="submission" date="2023-04" db="EMBL/GenBank/DDBJ databases">
        <title>Phytophthora fragariaefolia NBRC 109709.</title>
        <authorList>
            <person name="Ichikawa N."/>
            <person name="Sato H."/>
            <person name="Tonouchi N."/>
        </authorList>
    </citation>
    <scope>NUCLEOTIDE SEQUENCE</scope>
    <source>
        <strain evidence="1">NBRC 109709</strain>
    </source>
</reference>
<evidence type="ECO:0000313" key="1">
    <source>
        <dbReference type="EMBL" id="GMF50472.1"/>
    </source>
</evidence>
<name>A0A9W6Y2Q0_9STRA</name>
<keyword evidence="2" id="KW-1185">Reference proteome</keyword>
<dbReference type="AlphaFoldDB" id="A0A9W6Y2Q0"/>
<organism evidence="1 2">
    <name type="scientific">Phytophthora fragariaefolia</name>
    <dbReference type="NCBI Taxonomy" id="1490495"/>
    <lineage>
        <taxon>Eukaryota</taxon>
        <taxon>Sar</taxon>
        <taxon>Stramenopiles</taxon>
        <taxon>Oomycota</taxon>
        <taxon>Peronosporomycetes</taxon>
        <taxon>Peronosporales</taxon>
        <taxon>Peronosporaceae</taxon>
        <taxon>Phytophthora</taxon>
    </lineage>
</organism>